<dbReference type="RefSeq" id="WP_386664605.1">
    <property type="nucleotide sequence ID" value="NZ_JBHLTG010000001.1"/>
</dbReference>
<protein>
    <submittedName>
        <fullName evidence="2">DUF2798 domain-containing protein</fullName>
    </submittedName>
</protein>
<feature type="transmembrane region" description="Helical" evidence="1">
    <location>
        <begin position="12"/>
        <end position="32"/>
    </location>
</feature>
<evidence type="ECO:0000256" key="1">
    <source>
        <dbReference type="SAM" id="Phobius"/>
    </source>
</evidence>
<gene>
    <name evidence="2" type="ORF">ACFFGH_02780</name>
</gene>
<reference evidence="2 3" key="1">
    <citation type="submission" date="2024-09" db="EMBL/GenBank/DDBJ databases">
        <authorList>
            <person name="Sun Q."/>
            <person name="Mori K."/>
        </authorList>
    </citation>
    <scope>NUCLEOTIDE SEQUENCE [LARGE SCALE GENOMIC DNA]</scope>
    <source>
        <strain evidence="2 3">KCTC 23076</strain>
    </source>
</reference>
<keyword evidence="1" id="KW-1133">Transmembrane helix</keyword>
<dbReference type="InterPro" id="IPR021529">
    <property type="entry name" value="DUF2798"/>
</dbReference>
<accession>A0ABV6RJM8</accession>
<keyword evidence="3" id="KW-1185">Reference proteome</keyword>
<sequence>MSPVLDARAQRLLPACLATFMSAFVAAVVTAINTGIDGAFLLRWLRAWSVAWPAAVIAAYAFRPLAARCAAVLARWSRPRGEGARERR</sequence>
<keyword evidence="1" id="KW-0812">Transmembrane</keyword>
<organism evidence="2 3">
    <name type="scientific">Lysobacter korlensis</name>
    <dbReference type="NCBI Taxonomy" id="553636"/>
    <lineage>
        <taxon>Bacteria</taxon>
        <taxon>Pseudomonadati</taxon>
        <taxon>Pseudomonadota</taxon>
        <taxon>Gammaproteobacteria</taxon>
        <taxon>Lysobacterales</taxon>
        <taxon>Lysobacteraceae</taxon>
        <taxon>Lysobacter</taxon>
    </lineage>
</organism>
<dbReference type="Proteomes" id="UP001589896">
    <property type="component" value="Unassembled WGS sequence"/>
</dbReference>
<evidence type="ECO:0000313" key="2">
    <source>
        <dbReference type="EMBL" id="MFC0676779.1"/>
    </source>
</evidence>
<dbReference type="EMBL" id="JBHLTG010000001">
    <property type="protein sequence ID" value="MFC0676779.1"/>
    <property type="molecule type" value="Genomic_DNA"/>
</dbReference>
<comment type="caution">
    <text evidence="2">The sequence shown here is derived from an EMBL/GenBank/DDBJ whole genome shotgun (WGS) entry which is preliminary data.</text>
</comment>
<proteinExistence type="predicted"/>
<name>A0ABV6RJM8_9GAMM</name>
<feature type="transmembrane region" description="Helical" evidence="1">
    <location>
        <begin position="44"/>
        <end position="62"/>
    </location>
</feature>
<keyword evidence="1" id="KW-0472">Membrane</keyword>
<dbReference type="Pfam" id="PF11391">
    <property type="entry name" value="DUF2798"/>
    <property type="match status" value="1"/>
</dbReference>
<evidence type="ECO:0000313" key="3">
    <source>
        <dbReference type="Proteomes" id="UP001589896"/>
    </source>
</evidence>